<dbReference type="InParanoid" id="A0A165EYA4"/>
<keyword evidence="2" id="KW-1185">Reference proteome</keyword>
<reference evidence="1 2" key="1">
    <citation type="journal article" date="2016" name="Mol. Biol. Evol.">
        <title>Comparative Genomics of Early-Diverging Mushroom-Forming Fungi Provides Insights into the Origins of Lignocellulose Decay Capabilities.</title>
        <authorList>
            <person name="Nagy L.G."/>
            <person name="Riley R."/>
            <person name="Tritt A."/>
            <person name="Adam C."/>
            <person name="Daum C."/>
            <person name="Floudas D."/>
            <person name="Sun H."/>
            <person name="Yadav J.S."/>
            <person name="Pangilinan J."/>
            <person name="Larsson K.H."/>
            <person name="Matsuura K."/>
            <person name="Barry K."/>
            <person name="Labutti K."/>
            <person name="Kuo R."/>
            <person name="Ohm R.A."/>
            <person name="Bhattacharya S.S."/>
            <person name="Shirouzu T."/>
            <person name="Yoshinaga Y."/>
            <person name="Martin F.M."/>
            <person name="Grigoriev I.V."/>
            <person name="Hibbett D.S."/>
        </authorList>
    </citation>
    <scope>NUCLEOTIDE SEQUENCE [LARGE SCALE GENOMIC DNA]</scope>
    <source>
        <strain evidence="1 2">HHB12029</strain>
    </source>
</reference>
<dbReference type="EMBL" id="KV426110">
    <property type="protein sequence ID" value="KZV87964.1"/>
    <property type="molecule type" value="Genomic_DNA"/>
</dbReference>
<accession>A0A165EYA4</accession>
<feature type="non-terminal residue" evidence="1">
    <location>
        <position position="54"/>
    </location>
</feature>
<sequence length="54" mass="5754">MNWRAQPRTAGSTAGSILQATLACRGLSTQEACAWSVQPKIPAVVLSREAPRCI</sequence>
<organism evidence="1 2">
    <name type="scientific">Exidia glandulosa HHB12029</name>
    <dbReference type="NCBI Taxonomy" id="1314781"/>
    <lineage>
        <taxon>Eukaryota</taxon>
        <taxon>Fungi</taxon>
        <taxon>Dikarya</taxon>
        <taxon>Basidiomycota</taxon>
        <taxon>Agaricomycotina</taxon>
        <taxon>Agaricomycetes</taxon>
        <taxon>Auriculariales</taxon>
        <taxon>Exidiaceae</taxon>
        <taxon>Exidia</taxon>
    </lineage>
</organism>
<protein>
    <submittedName>
        <fullName evidence="1">Uncharacterized protein</fullName>
    </submittedName>
</protein>
<dbReference type="Proteomes" id="UP000077266">
    <property type="component" value="Unassembled WGS sequence"/>
</dbReference>
<dbReference type="PROSITE" id="PS51257">
    <property type="entry name" value="PROKAR_LIPOPROTEIN"/>
    <property type="match status" value="1"/>
</dbReference>
<proteinExistence type="predicted"/>
<dbReference type="AlphaFoldDB" id="A0A165EYA4"/>
<evidence type="ECO:0000313" key="2">
    <source>
        <dbReference type="Proteomes" id="UP000077266"/>
    </source>
</evidence>
<evidence type="ECO:0000313" key="1">
    <source>
        <dbReference type="EMBL" id="KZV87964.1"/>
    </source>
</evidence>
<gene>
    <name evidence="1" type="ORF">EXIGLDRAFT_723070</name>
</gene>
<name>A0A165EYA4_EXIGL</name>